<reference evidence="6 7" key="1">
    <citation type="submission" date="2017-11" db="EMBL/GenBank/DDBJ databases">
        <title>Genome sequence of Entomoplasma somnilux PYAN-1 (ATCC 49194).</title>
        <authorList>
            <person name="Lo W.-S."/>
            <person name="Gasparich G.E."/>
            <person name="Kuo C.-H."/>
        </authorList>
    </citation>
    <scope>NUCLEOTIDE SEQUENCE [LARGE SCALE GENOMIC DNA]</scope>
    <source>
        <strain evidence="6 7">PYAN-1</strain>
    </source>
</reference>
<protein>
    <submittedName>
        <fullName evidence="6">ABC transporter ATP-binding protein</fullName>
    </submittedName>
</protein>
<sequence>MKTIIQIKDLKKSFGKKEVLKGINLEIKEGERIAILGGNGAGKTTLVEIIAQTSKQTSGDIQIDIPGNLKKEIGIQFQNGEWPAGISANDMIQFYKAMFPNFTDEWEKKLNSVFEIDEFRKRHLNRLSGGQKQRFNAMISVLNNPKIVILDELTTGLDMLLQFKIIEFYKTNTANTNQTLILVSHSPEEVELLCERMIIIHKGLVGFDQPVKEVVNKYGSVRKAMDLYFAGGLI</sequence>
<dbReference type="RefSeq" id="WP_024863837.1">
    <property type="nucleotide sequence ID" value="NZ_CP024965.1"/>
</dbReference>
<evidence type="ECO:0000313" key="7">
    <source>
        <dbReference type="Proteomes" id="UP000232230"/>
    </source>
</evidence>
<dbReference type="Proteomes" id="UP000232230">
    <property type="component" value="Chromosome"/>
</dbReference>
<dbReference type="GO" id="GO:0005524">
    <property type="term" value="F:ATP binding"/>
    <property type="evidence" value="ECO:0007669"/>
    <property type="project" value="UniProtKB-KW"/>
</dbReference>
<dbReference type="CDD" id="cd03230">
    <property type="entry name" value="ABC_DR_subfamily_A"/>
    <property type="match status" value="1"/>
</dbReference>
<evidence type="ECO:0000256" key="1">
    <source>
        <dbReference type="ARBA" id="ARBA00005417"/>
    </source>
</evidence>
<dbReference type="InterPro" id="IPR003439">
    <property type="entry name" value="ABC_transporter-like_ATP-bd"/>
</dbReference>
<dbReference type="GO" id="GO:0016887">
    <property type="term" value="F:ATP hydrolysis activity"/>
    <property type="evidence" value="ECO:0007669"/>
    <property type="project" value="InterPro"/>
</dbReference>
<dbReference type="PROSITE" id="PS50893">
    <property type="entry name" value="ABC_TRANSPORTER_2"/>
    <property type="match status" value="1"/>
</dbReference>
<accession>A0A2K8NXG4</accession>
<organism evidence="6 7">
    <name type="scientific">Williamsoniiplasma somnilux</name>
    <dbReference type="NCBI Taxonomy" id="215578"/>
    <lineage>
        <taxon>Bacteria</taxon>
        <taxon>Bacillati</taxon>
        <taxon>Mycoplasmatota</taxon>
        <taxon>Mollicutes</taxon>
        <taxon>Entomoplasmatales</taxon>
        <taxon>Williamsoniiplasma</taxon>
    </lineage>
</organism>
<evidence type="ECO:0000313" key="6">
    <source>
        <dbReference type="EMBL" id="ATZ18477.1"/>
    </source>
</evidence>
<dbReference type="InterPro" id="IPR003593">
    <property type="entry name" value="AAA+_ATPase"/>
</dbReference>
<keyword evidence="3" id="KW-0547">Nucleotide-binding</keyword>
<keyword evidence="2" id="KW-0813">Transport</keyword>
<dbReference type="InterPro" id="IPR027417">
    <property type="entry name" value="P-loop_NTPase"/>
</dbReference>
<dbReference type="PANTHER" id="PTHR42711">
    <property type="entry name" value="ABC TRANSPORTER ATP-BINDING PROTEIN"/>
    <property type="match status" value="1"/>
</dbReference>
<dbReference type="AlphaFoldDB" id="A0A2K8NXG4"/>
<keyword evidence="4 6" id="KW-0067">ATP-binding</keyword>
<dbReference type="KEGG" id="esx:ESOMN_v1c00920"/>
<gene>
    <name evidence="6" type="ORF">ESOMN_v1c00920</name>
</gene>
<comment type="similarity">
    <text evidence="1">Belongs to the ABC transporter superfamily.</text>
</comment>
<evidence type="ECO:0000259" key="5">
    <source>
        <dbReference type="PROSITE" id="PS50893"/>
    </source>
</evidence>
<dbReference type="SUPFAM" id="SSF52540">
    <property type="entry name" value="P-loop containing nucleoside triphosphate hydrolases"/>
    <property type="match status" value="1"/>
</dbReference>
<evidence type="ECO:0000256" key="3">
    <source>
        <dbReference type="ARBA" id="ARBA00022741"/>
    </source>
</evidence>
<keyword evidence="7" id="KW-1185">Reference proteome</keyword>
<dbReference type="EMBL" id="CP024965">
    <property type="protein sequence ID" value="ATZ18477.1"/>
    <property type="molecule type" value="Genomic_DNA"/>
</dbReference>
<name>A0A2K8NXG4_9MOLU</name>
<dbReference type="SMART" id="SM00382">
    <property type="entry name" value="AAA"/>
    <property type="match status" value="1"/>
</dbReference>
<dbReference type="Pfam" id="PF00005">
    <property type="entry name" value="ABC_tran"/>
    <property type="match status" value="1"/>
</dbReference>
<dbReference type="InterPro" id="IPR050763">
    <property type="entry name" value="ABC_transporter_ATP-binding"/>
</dbReference>
<evidence type="ECO:0000256" key="2">
    <source>
        <dbReference type="ARBA" id="ARBA00022448"/>
    </source>
</evidence>
<evidence type="ECO:0000256" key="4">
    <source>
        <dbReference type="ARBA" id="ARBA00022840"/>
    </source>
</evidence>
<feature type="domain" description="ABC transporter" evidence="5">
    <location>
        <begin position="5"/>
        <end position="227"/>
    </location>
</feature>
<dbReference type="Gene3D" id="3.40.50.300">
    <property type="entry name" value="P-loop containing nucleotide triphosphate hydrolases"/>
    <property type="match status" value="1"/>
</dbReference>
<proteinExistence type="inferred from homology"/>
<dbReference type="PANTHER" id="PTHR42711:SF5">
    <property type="entry name" value="ABC TRANSPORTER ATP-BINDING PROTEIN NATA"/>
    <property type="match status" value="1"/>
</dbReference>